<dbReference type="STRING" id="140314.SAMN04488076_12031"/>
<dbReference type="GO" id="GO:0003677">
    <property type="term" value="F:DNA binding"/>
    <property type="evidence" value="ECO:0007669"/>
    <property type="project" value="UniProtKB-UniRule"/>
</dbReference>
<dbReference type="GO" id="GO:0045892">
    <property type="term" value="P:negative regulation of DNA-templated transcription"/>
    <property type="evidence" value="ECO:0007669"/>
    <property type="project" value="UniProtKB-ARBA"/>
</dbReference>
<dbReference type="EMBL" id="FJNE01000003">
    <property type="protein sequence ID" value="CZQ89157.1"/>
    <property type="molecule type" value="Genomic_DNA"/>
</dbReference>
<keyword evidence="7" id="KW-1185">Reference proteome</keyword>
<dbReference type="SUPFAM" id="SSF46689">
    <property type="entry name" value="Homeodomain-like"/>
    <property type="match status" value="1"/>
</dbReference>
<feature type="DNA-binding region" description="H-T-H motif" evidence="4">
    <location>
        <begin position="25"/>
        <end position="44"/>
    </location>
</feature>
<sequence>MNKKKKNVIEQAQKLFIEQGYHATSIQDILKRSGVSKGTFYNYFSAKVELFKESFIMLQDEMRIERDKVLIDKNIAVMDVFAEQMYVIMSFNEEKKINELIEDGLASDDPDLICFIKELKKDFNKWVYHRFQQIFSADKQPYLVDATIVYLGVMQSMLSMRKIIDNSVSIKEILRYSLSLVEEMVEKSSSEKICIFTSEEFEKIFPEGRGIKSDFSFNELTLATGHLKKMSEQNLQTDRDKHELVLELITFVQEELMHEEPRKFLVNSALTTLNSIVQLNQTNEYKRYTQILNDLGYSAI</sequence>
<evidence type="ECO:0000256" key="2">
    <source>
        <dbReference type="ARBA" id="ARBA00023125"/>
    </source>
</evidence>
<dbReference type="RefSeq" id="WP_087032354.1">
    <property type="nucleotide sequence ID" value="NZ_FJNE01000003.1"/>
</dbReference>
<evidence type="ECO:0000256" key="3">
    <source>
        <dbReference type="ARBA" id="ARBA00023163"/>
    </source>
</evidence>
<dbReference type="PRINTS" id="PR00455">
    <property type="entry name" value="HTHTETR"/>
</dbReference>
<keyword evidence="2 4" id="KW-0238">DNA-binding</keyword>
<proteinExistence type="predicted"/>
<dbReference type="Proteomes" id="UP000242754">
    <property type="component" value="Unassembled WGS sequence"/>
</dbReference>
<dbReference type="FunFam" id="1.10.10.60:FF:000141">
    <property type="entry name" value="TetR family transcriptional regulator"/>
    <property type="match status" value="1"/>
</dbReference>
<dbReference type="PROSITE" id="PS01081">
    <property type="entry name" value="HTH_TETR_1"/>
    <property type="match status" value="1"/>
</dbReference>
<dbReference type="Pfam" id="PF00440">
    <property type="entry name" value="TetR_N"/>
    <property type="match status" value="1"/>
</dbReference>
<dbReference type="InterPro" id="IPR009057">
    <property type="entry name" value="Homeodomain-like_sf"/>
</dbReference>
<name>A0A143YGL7_9LACT</name>
<accession>A0A143YGL7</accession>
<dbReference type="Gene3D" id="1.10.357.10">
    <property type="entry name" value="Tetracycline Repressor, domain 2"/>
    <property type="match status" value="1"/>
</dbReference>
<protein>
    <submittedName>
        <fullName evidence="6">Tetr bacterial regulatory protein hth signature</fullName>
    </submittedName>
</protein>
<dbReference type="InterPro" id="IPR001647">
    <property type="entry name" value="HTH_TetR"/>
</dbReference>
<gene>
    <name evidence="6" type="ORF">Tpal_1099</name>
</gene>
<dbReference type="PROSITE" id="PS50977">
    <property type="entry name" value="HTH_TETR_2"/>
    <property type="match status" value="1"/>
</dbReference>
<feature type="domain" description="HTH tetR-type" evidence="5">
    <location>
        <begin position="2"/>
        <end position="62"/>
    </location>
</feature>
<evidence type="ECO:0000259" key="5">
    <source>
        <dbReference type="PROSITE" id="PS50977"/>
    </source>
</evidence>
<keyword evidence="1" id="KW-0805">Transcription regulation</keyword>
<dbReference type="OrthoDB" id="9812993at2"/>
<dbReference type="PANTHER" id="PTHR43479">
    <property type="entry name" value="ACREF/ENVCD OPERON REPRESSOR-RELATED"/>
    <property type="match status" value="1"/>
</dbReference>
<evidence type="ECO:0000313" key="6">
    <source>
        <dbReference type="EMBL" id="CZQ89157.1"/>
    </source>
</evidence>
<keyword evidence="3" id="KW-0804">Transcription</keyword>
<dbReference type="InterPro" id="IPR050624">
    <property type="entry name" value="HTH-type_Tx_Regulator"/>
</dbReference>
<dbReference type="PANTHER" id="PTHR43479:SF22">
    <property type="entry name" value="TRANSCRIPTIONAL REGULATOR, TETR FAMILY"/>
    <property type="match status" value="1"/>
</dbReference>
<evidence type="ECO:0000313" key="7">
    <source>
        <dbReference type="Proteomes" id="UP000242754"/>
    </source>
</evidence>
<reference evidence="6 7" key="1">
    <citation type="submission" date="2016-02" db="EMBL/GenBank/DDBJ databases">
        <authorList>
            <person name="Wen L."/>
            <person name="He K."/>
            <person name="Yang H."/>
        </authorList>
    </citation>
    <scope>NUCLEOTIDE SEQUENCE [LARGE SCALE GENOMIC DNA]</scope>
    <source>
        <strain evidence="6">Trichococcus palustris</strain>
    </source>
</reference>
<evidence type="ECO:0000256" key="1">
    <source>
        <dbReference type="ARBA" id="ARBA00023015"/>
    </source>
</evidence>
<dbReference type="InterPro" id="IPR023772">
    <property type="entry name" value="DNA-bd_HTH_TetR-type_CS"/>
</dbReference>
<organism evidence="6 7">
    <name type="scientific">Trichococcus palustris</name>
    <dbReference type="NCBI Taxonomy" id="140314"/>
    <lineage>
        <taxon>Bacteria</taxon>
        <taxon>Bacillati</taxon>
        <taxon>Bacillota</taxon>
        <taxon>Bacilli</taxon>
        <taxon>Lactobacillales</taxon>
        <taxon>Carnobacteriaceae</taxon>
        <taxon>Trichococcus</taxon>
    </lineage>
</organism>
<dbReference type="AlphaFoldDB" id="A0A143YGL7"/>
<evidence type="ECO:0000256" key="4">
    <source>
        <dbReference type="PROSITE-ProRule" id="PRU00335"/>
    </source>
</evidence>